<comment type="subcellular location">
    <subcellularLocation>
        <location evidence="1 8">Cell outer membrane</location>
        <topology evidence="1 8">Multi-pass membrane protein</topology>
    </subcellularLocation>
</comment>
<keyword evidence="7 8" id="KW-0998">Cell outer membrane</keyword>
<evidence type="ECO:0000259" key="10">
    <source>
        <dbReference type="Pfam" id="PF00593"/>
    </source>
</evidence>
<evidence type="ECO:0000313" key="13">
    <source>
        <dbReference type="Proteomes" id="UP000199450"/>
    </source>
</evidence>
<evidence type="ECO:0000256" key="8">
    <source>
        <dbReference type="PROSITE-ProRule" id="PRU01360"/>
    </source>
</evidence>
<dbReference type="PROSITE" id="PS52016">
    <property type="entry name" value="TONB_DEPENDENT_REC_3"/>
    <property type="match status" value="1"/>
</dbReference>
<dbReference type="InterPro" id="IPR000531">
    <property type="entry name" value="Beta-barrel_TonB"/>
</dbReference>
<evidence type="ECO:0000256" key="9">
    <source>
        <dbReference type="RuleBase" id="RU003357"/>
    </source>
</evidence>
<dbReference type="EMBL" id="FOBV01000008">
    <property type="protein sequence ID" value="SEM91778.1"/>
    <property type="molecule type" value="Genomic_DNA"/>
</dbReference>
<dbReference type="NCBIfam" id="TIGR04057">
    <property type="entry name" value="SusC_RagA_signa"/>
    <property type="match status" value="1"/>
</dbReference>
<keyword evidence="4 8" id="KW-0812">Transmembrane</keyword>
<reference evidence="13" key="1">
    <citation type="submission" date="2016-10" db="EMBL/GenBank/DDBJ databases">
        <authorList>
            <person name="Varghese N."/>
            <person name="Submissions S."/>
        </authorList>
    </citation>
    <scope>NUCLEOTIDE SEQUENCE [LARGE SCALE GENOMIC DNA]</scope>
    <source>
        <strain evidence="13">DSM 17453</strain>
    </source>
</reference>
<sequence>MKNSYYHIGGIFFGLMLTAVSTNIKAQTRSISGTVTTSGKPLSGVVISQEGSNQVTMTANNGTYTLQVTAENPILLFRHPDYAEEKVTLTNQTVVNISLEQKVKGIEEVILNAGYYKVRDKESTGSIARVSAKDIENQPVNNVLSALQGRMTGVSITQNSSVPGGGFDVQIRGRNSLRSYATTGYDGNKPLYIVDGVPLPQVNDFNTGMASTILPYSESNPLNSINPDDIESLEVLKDADATAIYGSKGANGVVLITTKKGKKERTEVNLRTSYGLGQMTNLPKMMSLDEYIAVRKLAFANDGVAVPSNAYDINGVWSSTKTTDWQKYFVGNTAEYSDVQLGVSGGSGNTQFSVSGGHNEETTVFPGNYRYTRNNLGVNLNHTSTDRKFQIGFNGTAALQNNVLPPTDFNLVYASLAPNAPDLYMPNGMINWENNTFTNPMGPATQTYSMKTKSLNANITSSYNFGSGFSINLNSGYSTYNSNDQKIFPKTTYNPSSNIGSNNSSIRKGQKMNQSWILEPQLNYEKRWEKHQFSALLGGSFQEQKSDNFVLLGRNFPSDDMLTNISAAANITIPSASETLYRYQAVYARFNYGYHKRYFINLTGRRDGSSRFGSERRYANFGAVGAAWLFSEENFLKKSSWLSFGKLRTSYGVAGNDQIGDYQYYDTYQSTGGSYGGFSGIVPQRLYNKNFGWELTRKFEAAIELGLFKQRLNFNAGYYHNISSNQLVGVPMPATTGFASIQANLNATLRNKGLEVSLESVNIKTDHWRWITNLNFTLPENKLLSFPNLDKSTYANRFEIGKSTNLVKLYQYTGIDPTTGLYTFYDANSDGIINTADRVVSKEIKEYWYGGIQNSVQYKNWSLDILLQFVSQSQYNIRSMYGNIGYMANKPAVFNDYWTPDNPDAQFQRPSAGYSTAAVTASSLYTLSDATVSDMFTLRVKNATLSYNIPSANESKLRTKVFLSGQNLFVFSNNKDVNPEFMLAGFSSPLRVISFGLSLTY</sequence>
<dbReference type="Pfam" id="PF00593">
    <property type="entry name" value="TonB_dep_Rec_b-barrel"/>
    <property type="match status" value="1"/>
</dbReference>
<dbReference type="Pfam" id="PF13715">
    <property type="entry name" value="CarbopepD_reg_2"/>
    <property type="match status" value="1"/>
</dbReference>
<evidence type="ECO:0000256" key="3">
    <source>
        <dbReference type="ARBA" id="ARBA00022452"/>
    </source>
</evidence>
<keyword evidence="13" id="KW-1185">Reference proteome</keyword>
<comment type="similarity">
    <text evidence="8 9">Belongs to the TonB-dependent receptor family.</text>
</comment>
<keyword evidence="2 8" id="KW-0813">Transport</keyword>
<protein>
    <submittedName>
        <fullName evidence="12">TonB-linked outer membrane protein, SusC/RagA family</fullName>
    </submittedName>
</protein>
<feature type="domain" description="TonB-dependent receptor-like beta-barrel" evidence="10">
    <location>
        <begin position="433"/>
        <end position="778"/>
    </location>
</feature>
<dbReference type="GO" id="GO:0009279">
    <property type="term" value="C:cell outer membrane"/>
    <property type="evidence" value="ECO:0007669"/>
    <property type="project" value="UniProtKB-SubCell"/>
</dbReference>
<evidence type="ECO:0000259" key="11">
    <source>
        <dbReference type="Pfam" id="PF07715"/>
    </source>
</evidence>
<dbReference type="InterPro" id="IPR037066">
    <property type="entry name" value="Plug_dom_sf"/>
</dbReference>
<evidence type="ECO:0000256" key="7">
    <source>
        <dbReference type="ARBA" id="ARBA00023237"/>
    </source>
</evidence>
<dbReference type="STRING" id="295069.SAMN05421856_108167"/>
<dbReference type="NCBIfam" id="TIGR04056">
    <property type="entry name" value="OMP_RagA_SusC"/>
    <property type="match status" value="1"/>
</dbReference>
<gene>
    <name evidence="12" type="ORF">SAMN05421856_108167</name>
</gene>
<dbReference type="Proteomes" id="UP000199450">
    <property type="component" value="Unassembled WGS sequence"/>
</dbReference>
<dbReference type="Gene3D" id="2.40.170.20">
    <property type="entry name" value="TonB-dependent receptor, beta-barrel domain"/>
    <property type="match status" value="1"/>
</dbReference>
<proteinExistence type="inferred from homology"/>
<keyword evidence="6 8" id="KW-0472">Membrane</keyword>
<organism evidence="12 13">
    <name type="scientific">Chryseobacterium taichungense</name>
    <dbReference type="NCBI Taxonomy" id="295069"/>
    <lineage>
        <taxon>Bacteria</taxon>
        <taxon>Pseudomonadati</taxon>
        <taxon>Bacteroidota</taxon>
        <taxon>Flavobacteriia</taxon>
        <taxon>Flavobacteriales</taxon>
        <taxon>Weeksellaceae</taxon>
        <taxon>Chryseobacterium group</taxon>
        <taxon>Chryseobacterium</taxon>
    </lineage>
</organism>
<dbReference type="SUPFAM" id="SSF56935">
    <property type="entry name" value="Porins"/>
    <property type="match status" value="1"/>
</dbReference>
<dbReference type="InterPro" id="IPR012910">
    <property type="entry name" value="Plug_dom"/>
</dbReference>
<evidence type="ECO:0000313" key="12">
    <source>
        <dbReference type="EMBL" id="SEM91778.1"/>
    </source>
</evidence>
<dbReference type="InterPro" id="IPR023996">
    <property type="entry name" value="TonB-dep_OMP_SusC/RagA"/>
</dbReference>
<dbReference type="OrthoDB" id="9768177at2"/>
<dbReference type="Gene3D" id="2.60.40.1120">
    <property type="entry name" value="Carboxypeptidase-like, regulatory domain"/>
    <property type="match status" value="1"/>
</dbReference>
<dbReference type="InterPro" id="IPR008969">
    <property type="entry name" value="CarboxyPept-like_regulatory"/>
</dbReference>
<evidence type="ECO:0000256" key="1">
    <source>
        <dbReference type="ARBA" id="ARBA00004571"/>
    </source>
</evidence>
<accession>A0A1H8CC02</accession>
<dbReference type="InterPro" id="IPR036942">
    <property type="entry name" value="Beta-barrel_TonB_sf"/>
</dbReference>
<dbReference type="Pfam" id="PF07715">
    <property type="entry name" value="Plug"/>
    <property type="match status" value="1"/>
</dbReference>
<dbReference type="InterPro" id="IPR023997">
    <property type="entry name" value="TonB-dep_OMP_SusC/RagA_CS"/>
</dbReference>
<evidence type="ECO:0000256" key="4">
    <source>
        <dbReference type="ARBA" id="ARBA00022692"/>
    </source>
</evidence>
<evidence type="ECO:0000256" key="5">
    <source>
        <dbReference type="ARBA" id="ARBA00023077"/>
    </source>
</evidence>
<dbReference type="SUPFAM" id="SSF49464">
    <property type="entry name" value="Carboxypeptidase regulatory domain-like"/>
    <property type="match status" value="1"/>
</dbReference>
<dbReference type="InterPro" id="IPR039426">
    <property type="entry name" value="TonB-dep_rcpt-like"/>
</dbReference>
<dbReference type="AlphaFoldDB" id="A0A1H8CC02"/>
<evidence type="ECO:0000256" key="6">
    <source>
        <dbReference type="ARBA" id="ARBA00023136"/>
    </source>
</evidence>
<feature type="domain" description="TonB-dependent receptor plug" evidence="11">
    <location>
        <begin position="121"/>
        <end position="253"/>
    </location>
</feature>
<name>A0A1H8CC02_9FLAO</name>
<evidence type="ECO:0000256" key="2">
    <source>
        <dbReference type="ARBA" id="ARBA00022448"/>
    </source>
</evidence>
<keyword evidence="3 8" id="KW-1134">Transmembrane beta strand</keyword>
<dbReference type="RefSeq" id="WP_090001222.1">
    <property type="nucleotide sequence ID" value="NZ_FOBV01000008.1"/>
</dbReference>
<dbReference type="Gene3D" id="2.170.130.10">
    <property type="entry name" value="TonB-dependent receptor, plug domain"/>
    <property type="match status" value="1"/>
</dbReference>
<keyword evidence="5 9" id="KW-0798">TonB box</keyword>